<dbReference type="eggNOG" id="ENOG502TI4S">
    <property type="taxonomic scope" value="Eukaryota"/>
</dbReference>
<reference evidence="3" key="1">
    <citation type="submission" date="2016-11" db="UniProtKB">
        <authorList>
            <consortium name="WormBaseParasite"/>
        </authorList>
    </citation>
    <scope>IDENTIFICATION</scope>
</reference>
<dbReference type="WBParaSite" id="Csp11.Scaffold629.g10534.t1">
    <property type="protein sequence ID" value="Csp11.Scaffold629.g10534.t1"/>
    <property type="gene ID" value="Csp11.Scaffold629.g10534"/>
</dbReference>
<protein>
    <submittedName>
        <fullName evidence="3">FBA_2 domain-containing protein</fullName>
    </submittedName>
</protein>
<evidence type="ECO:0000313" key="2">
    <source>
        <dbReference type="Proteomes" id="UP000095282"/>
    </source>
</evidence>
<dbReference type="Proteomes" id="UP000095282">
    <property type="component" value="Unplaced"/>
</dbReference>
<dbReference type="PANTHER" id="PTHR21503">
    <property type="entry name" value="F-BOX-CONTAINING HYPOTHETICAL PROTEIN C.ELEGANS"/>
    <property type="match status" value="1"/>
</dbReference>
<feature type="domain" description="Sdz-33 F-box" evidence="1">
    <location>
        <begin position="141"/>
        <end position="198"/>
    </location>
</feature>
<accession>A0A1I7TPN7</accession>
<evidence type="ECO:0000259" key="1">
    <source>
        <dbReference type="Pfam" id="PF07735"/>
    </source>
</evidence>
<sequence>MNSIWWDFQNLFPRVNMIESRTVGGVTFNTCEKFQKGALSLSEFYCDFSRMEYGAAVISKHFQFLFHGPLSISLNPSVLDDLPSLFVFPEIRKCERLEIEGGEAMGELNMKTIFDQVKIQKKLTIRRPTPSDYVIQQAFEVEELFLRTSTWMTRDHLFRLLNCRISHLNYTRFESEDIEEFAKKWMDSRDSRIERMRIEWNSDEEFQFKGITVKEWDSRIRESEYIYEEKNTVRRVNCSRGVDLERDDGQLATVVLEETRDGIFLWFLVWNERFPEKKRLEQLPIQLAPFYRNLEKINKEWPDASSMERLLSRSDLSYLEFMDTLKIYRNIERENQEPRSIGVRCRKEIFEKMSAVINL</sequence>
<organism evidence="2 3">
    <name type="scientific">Caenorhabditis tropicalis</name>
    <dbReference type="NCBI Taxonomy" id="1561998"/>
    <lineage>
        <taxon>Eukaryota</taxon>
        <taxon>Metazoa</taxon>
        <taxon>Ecdysozoa</taxon>
        <taxon>Nematoda</taxon>
        <taxon>Chromadorea</taxon>
        <taxon>Rhabditida</taxon>
        <taxon>Rhabditina</taxon>
        <taxon>Rhabditomorpha</taxon>
        <taxon>Rhabditoidea</taxon>
        <taxon>Rhabditidae</taxon>
        <taxon>Peloderinae</taxon>
        <taxon>Caenorhabditis</taxon>
    </lineage>
</organism>
<proteinExistence type="predicted"/>
<dbReference type="InterPro" id="IPR012885">
    <property type="entry name" value="F-box_Sdz-33"/>
</dbReference>
<dbReference type="Pfam" id="PF07735">
    <property type="entry name" value="FBA_2"/>
    <property type="match status" value="1"/>
</dbReference>
<dbReference type="AlphaFoldDB" id="A0A1I7TPN7"/>
<keyword evidence="2" id="KW-1185">Reference proteome</keyword>
<evidence type="ECO:0000313" key="3">
    <source>
        <dbReference type="WBParaSite" id="Csp11.Scaffold629.g10534.t1"/>
    </source>
</evidence>
<name>A0A1I7TPN7_9PELO</name>
<dbReference type="PANTHER" id="PTHR21503:SF49">
    <property type="entry name" value="PROTEIN CBG06869"/>
    <property type="match status" value="1"/>
</dbReference>